<sequence length="438" mass="46792">MGTQSAQWIHTARMLRRAGFGATGPEIDAVQRQNPADYLRAALAADPDADPGAQATPLPVYAKPKAPGKAAQVVERKQYRAQLTDQLTGITVWWLRRMAAVRQPVHEKLTLLWHNHFATSAAKVRDARALVAQNQKFRTLGTGDFGALAYAMLTDAAMLRWLDGTSNSAKAPNENLSREFMELFALGHGNGYTETDVREGARALTGWTIDGNDAVTLNAKRHDSGSKTLLGVTGSLGAREFCDIVLARPESARYVAGRMWQQLGSDAPPSAQALDRAVAAYGPGRNGAALVVAILTDDEFAAAHNTVVHGPIEWLVGAVRALGVPLTADADAQKLTGVLRSLGQLPFYPPNVGGWPRGQAWMSTAAAQIRLTAATALVKKADLSRISSTAPADRIDAVGYQLGIGAWSDRSAKVLATMRDDPAKLTAVALNTPEYLTS</sequence>
<dbReference type="AlphaFoldDB" id="A0A6G9YR15"/>
<evidence type="ECO:0000313" key="2">
    <source>
        <dbReference type="Proteomes" id="UP000503540"/>
    </source>
</evidence>
<dbReference type="EMBL" id="CP046172">
    <property type="protein sequence ID" value="QIS15343.1"/>
    <property type="molecule type" value="Genomic_DNA"/>
</dbReference>
<keyword evidence="2" id="KW-1185">Reference proteome</keyword>
<organism evidence="1 2">
    <name type="scientific">Nocardia arthritidis</name>
    <dbReference type="NCBI Taxonomy" id="228602"/>
    <lineage>
        <taxon>Bacteria</taxon>
        <taxon>Bacillati</taxon>
        <taxon>Actinomycetota</taxon>
        <taxon>Actinomycetes</taxon>
        <taxon>Mycobacteriales</taxon>
        <taxon>Nocardiaceae</taxon>
        <taxon>Nocardia</taxon>
    </lineage>
</organism>
<dbReference type="Pfam" id="PF08811">
    <property type="entry name" value="DUF1800"/>
    <property type="match status" value="1"/>
</dbReference>
<name>A0A6G9YR15_9NOCA</name>
<dbReference type="RefSeq" id="WP_167477608.1">
    <property type="nucleotide sequence ID" value="NZ_CP046172.1"/>
</dbReference>
<evidence type="ECO:0000313" key="1">
    <source>
        <dbReference type="EMBL" id="QIS15343.1"/>
    </source>
</evidence>
<proteinExistence type="predicted"/>
<protein>
    <submittedName>
        <fullName evidence="1">DUF1800 family protein</fullName>
    </submittedName>
</protein>
<gene>
    <name evidence="1" type="ORF">F5544_37585</name>
</gene>
<dbReference type="InterPro" id="IPR014917">
    <property type="entry name" value="DUF1800"/>
</dbReference>
<accession>A0A6G9YR15</accession>
<dbReference type="KEGG" id="nah:F5544_37585"/>
<reference evidence="1 2" key="1">
    <citation type="journal article" date="2019" name="ACS Chem. Biol.">
        <title>Identification and Mobilization of a Cryptic Antibiotic Biosynthesis Gene Locus from a Human-Pathogenic Nocardia Isolate.</title>
        <authorList>
            <person name="Herisse M."/>
            <person name="Ishida K."/>
            <person name="Porter J.L."/>
            <person name="Howden B."/>
            <person name="Hertweck C."/>
            <person name="Stinear T.P."/>
            <person name="Pidot S.J."/>
        </authorList>
    </citation>
    <scope>NUCLEOTIDE SEQUENCE [LARGE SCALE GENOMIC DNA]</scope>
    <source>
        <strain evidence="1 2">AUSMDU00012717</strain>
    </source>
</reference>
<dbReference type="Proteomes" id="UP000503540">
    <property type="component" value="Chromosome"/>
</dbReference>